<dbReference type="Proteomes" id="UP000183561">
    <property type="component" value="Unassembled WGS sequence"/>
</dbReference>
<dbReference type="RefSeq" id="WP_072950348.1">
    <property type="nucleotide sequence ID" value="NZ_FNSV01000006.1"/>
</dbReference>
<evidence type="ECO:0000256" key="1">
    <source>
        <dbReference type="SAM" id="MobiDB-lite"/>
    </source>
</evidence>
<gene>
    <name evidence="2" type="ORF">SAMN04490239_9294</name>
</gene>
<organism evidence="2 3">
    <name type="scientific">Rhodococcus koreensis</name>
    <dbReference type="NCBI Taxonomy" id="99653"/>
    <lineage>
        <taxon>Bacteria</taxon>
        <taxon>Bacillati</taxon>
        <taxon>Actinomycetota</taxon>
        <taxon>Actinomycetes</taxon>
        <taxon>Mycobacteriales</taxon>
        <taxon>Nocardiaceae</taxon>
        <taxon>Rhodococcus</taxon>
    </lineage>
</organism>
<evidence type="ECO:0000313" key="2">
    <source>
        <dbReference type="EMBL" id="SED92538.1"/>
    </source>
</evidence>
<dbReference type="EMBL" id="FNSV01000006">
    <property type="protein sequence ID" value="SED92538.1"/>
    <property type="molecule type" value="Genomic_DNA"/>
</dbReference>
<feature type="compositionally biased region" description="Low complexity" evidence="1">
    <location>
        <begin position="212"/>
        <end position="230"/>
    </location>
</feature>
<feature type="compositionally biased region" description="Polar residues" evidence="1">
    <location>
        <begin position="231"/>
        <end position="245"/>
    </location>
</feature>
<dbReference type="AlphaFoldDB" id="A0A1H5ENH3"/>
<evidence type="ECO:0000313" key="3">
    <source>
        <dbReference type="Proteomes" id="UP000183561"/>
    </source>
</evidence>
<name>A0A1H5ENH3_9NOCA</name>
<reference evidence="3" key="1">
    <citation type="submission" date="2016-10" db="EMBL/GenBank/DDBJ databases">
        <authorList>
            <person name="Varghese N."/>
            <person name="Submissions S."/>
        </authorList>
    </citation>
    <scope>NUCLEOTIDE SEQUENCE [LARGE SCALE GENOMIC DNA]</scope>
    <source>
        <strain evidence="3">DSM 44498</strain>
    </source>
</reference>
<keyword evidence="3" id="KW-1185">Reference proteome</keyword>
<feature type="region of interest" description="Disordered" evidence="1">
    <location>
        <begin position="212"/>
        <end position="284"/>
    </location>
</feature>
<accession>A0A1H5ENH3</accession>
<protein>
    <submittedName>
        <fullName evidence="2">Uncharacterized protein</fullName>
    </submittedName>
</protein>
<sequence length="284" mass="29138">MARPAGNPVLAPIRRWVLYSRTNLTISVAAVLAVLFLAGTVFGEPLTPTNTSTTAATTGSTTTTTAAPSDEITYDLVEVTESAIAGLTTAAAGKSAPATAMAYAHSYVDITQSNTEWRTKLGRYTIDTPGDTIVAARPQVPVAITGPTTSEIVTGAGGARRAEVTIPTQAGDLRVSVQVAESPSGAKWQVQNPFPTLDRDEVSKLGAAPTLVSVPSTSSHSTTPQTATQPITSQPKPSTTTSAPESVTAPPAMSEPEPTPVPVPVPEPGPIPIPELDTPIPGAL</sequence>
<proteinExistence type="predicted"/>
<feature type="compositionally biased region" description="Pro residues" evidence="1">
    <location>
        <begin position="257"/>
        <end position="273"/>
    </location>
</feature>